<dbReference type="GO" id="GO:0019013">
    <property type="term" value="C:viral nucleocapsid"/>
    <property type="evidence" value="ECO:0007669"/>
    <property type="project" value="UniProtKB-KW"/>
</dbReference>
<sequence length="585" mass="66900">MEKDLSYESIKYIHKEFGIDVEIREELKTLYDRIDLDIIQRCNAINRHFKAGGTTQEVATELISLNSDIRKLHTEEFVEEAKQKPIIISTLDFTIQEIAELKQDIKTMKQKSGVNTNNKTGTKEGWDKFVMESITDMMIFIETGFLDEKFLRKHNNGTLAGHIAKMHGMTEHCKEAATKFKTIDPEIFNQTEIVGNEMLTNQLQVDYIFVMTYLAKKNAMSLEKLIELCDRCGILFNKMPFTKKVLFMLSKSPEYSILLEIDDDLKLHDSPFRLNRSRFQAAVSAITGCVSDRMITGNPIKIIKTIIELKHKDSVTVSDKPNSTTTYELLLHSTLTTPDTNSKIKNRTKVQRNGLNTVKFIDEADETKSESSSIYNPDFTKQITDLYPQNIYPYEAAGSIEKSNFNADLICSYLDIEGSPEKPVEVGIVVFTKSGNKSQFYENVIYSDKPSDTYISEKSYCHGIDLTIINNSPKCSDTIHSDAKKLLSKIEKVHCFGDDVIKFLKLCDFKGKIWPIELPKWSDRLQRGYGTKLQSKCCNKEEIHSSKLKAKDKDIKEKLLPHCAVTDCFMMHNYLYTQSTISTHV</sequence>
<evidence type="ECO:0000259" key="1">
    <source>
        <dbReference type="Pfam" id="PF17290"/>
    </source>
</evidence>
<accession>A0A6C0PIK7</accession>
<evidence type="ECO:0000313" key="4">
    <source>
        <dbReference type="Proteomes" id="UP000677600"/>
    </source>
</evidence>
<organism evidence="3 4">
    <name type="scientific">andere Heimat virus 1</name>
    <dbReference type="NCBI Taxonomy" id="2847049"/>
    <lineage>
        <taxon>Viruses</taxon>
        <taxon>Riboviria</taxon>
        <taxon>Orthornavirae</taxon>
        <taxon>Negarnaviricota</taxon>
        <taxon>Polyploviricotina</taxon>
        <taxon>Bunyaviricetes</taxon>
        <taxon>Hareavirales</taxon>
        <taxon>Arenaviridae</taxon>
        <taxon>Hartmanivirus</taxon>
        <taxon>Hartmanivirus patriae</taxon>
    </lineage>
</organism>
<dbReference type="Gene3D" id="3.30.420.410">
    <property type="entry name" value="Arenaviral nucleoprotein, C-terminal domain"/>
    <property type="match status" value="1"/>
</dbReference>
<feature type="domain" description="Nucleocapsid C-terminal Arenaviridae" evidence="1">
    <location>
        <begin position="412"/>
        <end position="573"/>
    </location>
</feature>
<keyword evidence="4" id="KW-1185">Reference proteome</keyword>
<name>A0A6C0PIK7_9VIRU</name>
<dbReference type="InterPro" id="IPR038115">
    <property type="entry name" value="Nucleocapsid_C_sf"/>
</dbReference>
<dbReference type="InterPro" id="IPR035084">
    <property type="entry name" value="Nucleocapsid_C_arenaviridae"/>
</dbReference>
<evidence type="ECO:0000313" key="2">
    <source>
        <dbReference type="EMBL" id="QHX39768.1"/>
    </source>
</evidence>
<dbReference type="RefSeq" id="YP_010839993.1">
    <property type="nucleotide sequence ID" value="NC_078316.1"/>
</dbReference>
<dbReference type="GeneID" id="80550331"/>
<proteinExistence type="predicted"/>
<dbReference type="EMBL" id="MN567055">
    <property type="protein sequence ID" value="QHX39768.1"/>
    <property type="molecule type" value="Genomic_RNA"/>
</dbReference>
<keyword evidence="3" id="KW-0543">Viral nucleoprotein</keyword>
<evidence type="ECO:0000313" key="3">
    <source>
        <dbReference type="EMBL" id="QHX39780.1"/>
    </source>
</evidence>
<dbReference type="Pfam" id="PF17290">
    <property type="entry name" value="Arena_ncap_C"/>
    <property type="match status" value="1"/>
</dbReference>
<keyword evidence="3" id="KW-0946">Virion</keyword>
<dbReference type="Proteomes" id="UP000677600">
    <property type="component" value="Genome"/>
</dbReference>
<reference evidence="3" key="1">
    <citation type="journal article" date="2020" name="J. ISSAAS">
        <title>Identification of Reptarenaviruses, Hartmaniviruses and a Novel Chuvirus in Captive Brazilian Native Boa Constrictors with Boid Inclusion Body Disease.</title>
        <authorList>
            <person name="Argenta F.F."/>
            <person name="Hepojoki J."/>
            <person name="Smura T."/>
            <person name="Szirovicza L."/>
            <person name="Hammerschmitt M.E."/>
            <person name="Driemeier D."/>
            <person name="Kipar A."/>
            <person name="Hetzel U."/>
        </authorList>
    </citation>
    <scope>NUCLEOTIDE SEQUENCE</scope>
    <source>
        <strain evidence="3">1164-18_AHeV-1</strain>
        <strain evidence="2">481-18_AHeV-1</strain>
    </source>
</reference>
<protein>
    <submittedName>
        <fullName evidence="3">Nucleoprotein</fullName>
    </submittedName>
</protein>
<dbReference type="KEGG" id="vg:80550331"/>
<dbReference type="EMBL" id="MN567061">
    <property type="protein sequence ID" value="QHX39780.1"/>
    <property type="molecule type" value="Genomic_RNA"/>
</dbReference>